<name>A0A0B7JMS2_BIOOC</name>
<feature type="transmembrane region" description="Helical" evidence="2">
    <location>
        <begin position="126"/>
        <end position="147"/>
    </location>
</feature>
<organism evidence="3">
    <name type="scientific">Bionectria ochroleuca</name>
    <name type="common">Gliocladium roseum</name>
    <dbReference type="NCBI Taxonomy" id="29856"/>
    <lineage>
        <taxon>Eukaryota</taxon>
        <taxon>Fungi</taxon>
        <taxon>Dikarya</taxon>
        <taxon>Ascomycota</taxon>
        <taxon>Pezizomycotina</taxon>
        <taxon>Sordariomycetes</taxon>
        <taxon>Hypocreomycetidae</taxon>
        <taxon>Hypocreales</taxon>
        <taxon>Bionectriaceae</taxon>
        <taxon>Clonostachys</taxon>
    </lineage>
</organism>
<feature type="region of interest" description="Disordered" evidence="1">
    <location>
        <begin position="210"/>
        <end position="235"/>
    </location>
</feature>
<reference evidence="3" key="1">
    <citation type="submission" date="2015-01" db="EMBL/GenBank/DDBJ databases">
        <authorList>
            <person name="Durling Mikael"/>
        </authorList>
    </citation>
    <scope>NUCLEOTIDE SEQUENCE</scope>
</reference>
<evidence type="ECO:0000256" key="2">
    <source>
        <dbReference type="SAM" id="Phobius"/>
    </source>
</evidence>
<proteinExistence type="predicted"/>
<accession>A0A0B7JMS2</accession>
<keyword evidence="2" id="KW-0812">Transmembrane</keyword>
<protein>
    <submittedName>
        <fullName evidence="3">Uncharacterized protein</fullName>
    </submittedName>
</protein>
<keyword evidence="2" id="KW-0472">Membrane</keyword>
<feature type="transmembrane region" description="Helical" evidence="2">
    <location>
        <begin position="45"/>
        <end position="63"/>
    </location>
</feature>
<evidence type="ECO:0000256" key="1">
    <source>
        <dbReference type="SAM" id="MobiDB-lite"/>
    </source>
</evidence>
<keyword evidence="2" id="KW-1133">Transmembrane helix</keyword>
<feature type="transmembrane region" description="Helical" evidence="2">
    <location>
        <begin position="90"/>
        <end position="114"/>
    </location>
</feature>
<dbReference type="AlphaFoldDB" id="A0A0B7JMS2"/>
<evidence type="ECO:0000313" key="3">
    <source>
        <dbReference type="EMBL" id="CEO46258.1"/>
    </source>
</evidence>
<gene>
    <name evidence="3" type="ORF">BN869_000002313_1</name>
</gene>
<sequence>MPFTTMDTPRALAHPLRRVIVIAFGPALLLNIIDAAVVGSGLPLIGVLAHLASTITCIAYLRLGKLGGEQEGAIRLGPSHDKPGVFFRRAWFLFVLDAILAATFFPILVLRWVWVPRYAGQAVLATYAEIPLLLALACHAYLCLLTLQDLLGLRHFAQLFTHKPCPCCQNSQRPVPSNIGSGFNSQHQDFGSQAPGIGADPRVAIYRDAAENETGESADREVCATDNRSSHNPKYDKEVGLGIV</sequence>
<dbReference type="EMBL" id="CDPU01000004">
    <property type="protein sequence ID" value="CEO46258.1"/>
    <property type="molecule type" value="Genomic_DNA"/>
</dbReference>